<dbReference type="InParanoid" id="I2GVJ9"/>
<evidence type="ECO:0000256" key="3">
    <source>
        <dbReference type="ARBA" id="ARBA00022490"/>
    </source>
</evidence>
<evidence type="ECO:0000259" key="5">
    <source>
        <dbReference type="Pfam" id="PF08622"/>
    </source>
</evidence>
<feature type="region of interest" description="Disordered" evidence="4">
    <location>
        <begin position="450"/>
        <end position="504"/>
    </location>
</feature>
<proteinExistence type="inferred from homology"/>
<dbReference type="EMBL" id="HE806316">
    <property type="protein sequence ID" value="CCH58151.1"/>
    <property type="molecule type" value="Genomic_DNA"/>
</dbReference>
<dbReference type="GO" id="GO:0005737">
    <property type="term" value="C:cytoplasm"/>
    <property type="evidence" value="ECO:0007669"/>
    <property type="project" value="UniProtKB-SubCell"/>
</dbReference>
<keyword evidence="3" id="KW-0963">Cytoplasm</keyword>
<feature type="compositionally biased region" description="Polar residues" evidence="4">
    <location>
        <begin position="251"/>
        <end position="266"/>
    </location>
</feature>
<feature type="compositionally biased region" description="Low complexity" evidence="4">
    <location>
        <begin position="450"/>
        <end position="462"/>
    </location>
</feature>
<keyword evidence="8" id="KW-1185">Reference proteome</keyword>
<dbReference type="HOGENOM" id="CLU_030205_3_1_1"/>
<evidence type="ECO:0000313" key="8">
    <source>
        <dbReference type="Proteomes" id="UP000002866"/>
    </source>
</evidence>
<comment type="similarity">
    <text evidence="2">Belongs to the SVF1 family.</text>
</comment>
<evidence type="ECO:0000313" key="7">
    <source>
        <dbReference type="EMBL" id="CCH58151.1"/>
    </source>
</evidence>
<reference evidence="7 8" key="1">
    <citation type="journal article" date="2011" name="Proc. Natl. Acad. Sci. U.S.A.">
        <title>Evolutionary erosion of yeast sex chromosomes by mating-type switching accidents.</title>
        <authorList>
            <person name="Gordon J.L."/>
            <person name="Armisen D."/>
            <person name="Proux-Wera E."/>
            <person name="Oheigeartaigh S.S."/>
            <person name="Byrne K.P."/>
            <person name="Wolfe K.H."/>
        </authorList>
    </citation>
    <scope>NUCLEOTIDE SEQUENCE [LARGE SCALE GENOMIC DNA]</scope>
    <source>
        <strain evidence="8">ATCC 34711 / CBS 6284 / DSM 70876 / NBRC 10599 / NRRL Y-10934 / UCD 77-7</strain>
    </source>
</reference>
<dbReference type="InterPro" id="IPR013931">
    <property type="entry name" value="Svf1-like_N"/>
</dbReference>
<feature type="compositionally biased region" description="Polar residues" evidence="4">
    <location>
        <begin position="273"/>
        <end position="292"/>
    </location>
</feature>
<dbReference type="GeneID" id="14493010"/>
<evidence type="ECO:0000259" key="6">
    <source>
        <dbReference type="Pfam" id="PF17187"/>
    </source>
</evidence>
<gene>
    <name evidence="7" type="primary">TBLA0A03520</name>
    <name evidence="7" type="ORF">TBLA_0A03520</name>
</gene>
<evidence type="ECO:0000256" key="4">
    <source>
        <dbReference type="SAM" id="MobiDB-lite"/>
    </source>
</evidence>
<dbReference type="Pfam" id="PF17187">
    <property type="entry name" value="Svf1_C"/>
    <property type="match status" value="2"/>
</dbReference>
<organism evidence="7 8">
    <name type="scientific">Henningerozyma blattae (strain ATCC 34711 / CBS 6284 / DSM 70876 / NBRC 10599 / NRRL Y-10934 / UCD 77-7)</name>
    <name type="common">Yeast</name>
    <name type="synonym">Tetrapisispora blattae</name>
    <dbReference type="NCBI Taxonomy" id="1071380"/>
    <lineage>
        <taxon>Eukaryota</taxon>
        <taxon>Fungi</taxon>
        <taxon>Dikarya</taxon>
        <taxon>Ascomycota</taxon>
        <taxon>Saccharomycotina</taxon>
        <taxon>Saccharomycetes</taxon>
        <taxon>Saccharomycetales</taxon>
        <taxon>Saccharomycetaceae</taxon>
        <taxon>Henningerozyma</taxon>
    </lineage>
</organism>
<dbReference type="RefSeq" id="XP_004177670.1">
    <property type="nucleotide sequence ID" value="XM_004177622.1"/>
</dbReference>
<feature type="compositionally biased region" description="Low complexity" evidence="4">
    <location>
        <begin position="211"/>
        <end position="250"/>
    </location>
</feature>
<feature type="compositionally biased region" description="Polar residues" evidence="4">
    <location>
        <begin position="486"/>
        <end position="504"/>
    </location>
</feature>
<dbReference type="Proteomes" id="UP000002866">
    <property type="component" value="Chromosome 1"/>
</dbReference>
<dbReference type="PANTHER" id="PTHR47107">
    <property type="entry name" value="SVF1-LIKE PROTEIN YDR222W-RELATED"/>
    <property type="match status" value="1"/>
</dbReference>
<dbReference type="AlphaFoldDB" id="I2GVJ9"/>
<feature type="compositionally biased region" description="Acidic residues" evidence="4">
    <location>
        <begin position="295"/>
        <end position="315"/>
    </location>
</feature>
<sequence length="622" mass="70329">MLRWLQGGLSTLTGIAEPEYGKDYISSCTQRVRQKKEQPFKPIDKSDLNWLRPNHTNVETVTFYFSELESGIVGFAQIIHSNVIGLHITAQFTFRIFDCNNPDKLNIWTSTKLENFVIDGANFYADDLSLELNEELNQYHFKSSVNKNSEISLYCTRLAPGCKLGDDPMTYFGDNIEEPWGTMRHIFWPRNHITGKIILRNLDDTNKAKGNKSNNTDNDDNSSNFSKYSSNYSSFSKIKTNSTSNSKNPSRNVSANASRVPTNTADQDLVAGNVSQDQSQIDIDINGTQDGIEQQGDEDEDDEDEDDEDDDEYMSESEDYEYELVFEFTDENPAMSLFIMACQGMKPHHAARSWNFLSFHAKKNSCVYMEFTTPRSYANTVVSIGIIANNDEILSMTIDNKYNHLNASIDDIGWSVPKNIQLEFNGFPSNMTDSEVADAITKLQNDYIKSSTPSSPTIDTPTNSHTTEIISHRKSKNNKPNDENEITITNVPKKSTNENSPIDSILSNENSLQIHKNLSNDKDSYGINISKLPFKAKVDANLVTMVERVDVMNEIPQFVKNIVSGVVGTKPYIYQFSDNKNFYLQVEGQEKEVGFGWAEVTFISEIDAILENATDDKDEVRH</sequence>
<protein>
    <submittedName>
        <fullName evidence="7">Uncharacterized protein</fullName>
    </submittedName>
</protein>
<dbReference type="GO" id="GO:0006979">
    <property type="term" value="P:response to oxidative stress"/>
    <property type="evidence" value="ECO:0007669"/>
    <property type="project" value="InterPro"/>
</dbReference>
<comment type="subcellular location">
    <subcellularLocation>
        <location evidence="1">Cytoplasm</location>
    </subcellularLocation>
</comment>
<dbReference type="OrthoDB" id="2590239at2759"/>
<evidence type="ECO:0000256" key="2">
    <source>
        <dbReference type="ARBA" id="ARBA00009069"/>
    </source>
</evidence>
<feature type="domain" description="Svf1-like C-terminal" evidence="6">
    <location>
        <begin position="345"/>
        <end position="435"/>
    </location>
</feature>
<feature type="domain" description="Svf1-like C-terminal" evidence="6">
    <location>
        <begin position="484"/>
        <end position="604"/>
    </location>
</feature>
<dbReference type="PANTHER" id="PTHR47107:SF1">
    <property type="entry name" value="CERAMIDE-BINDING PROTEIN SVF1-RELATED"/>
    <property type="match status" value="1"/>
</dbReference>
<name>I2GVJ9_HENB6</name>
<dbReference type="InterPro" id="IPR033394">
    <property type="entry name" value="Svf1-like_C"/>
</dbReference>
<accession>I2GVJ9</accession>
<evidence type="ECO:0000256" key="1">
    <source>
        <dbReference type="ARBA" id="ARBA00004496"/>
    </source>
</evidence>
<dbReference type="KEGG" id="tbl:TBLA_0A03520"/>
<feature type="domain" description="Svf1-like N-terminal" evidence="5">
    <location>
        <begin position="58"/>
        <end position="210"/>
    </location>
</feature>
<dbReference type="eggNOG" id="ENOG502QQY3">
    <property type="taxonomic scope" value="Eukaryota"/>
</dbReference>
<dbReference type="InterPro" id="IPR051385">
    <property type="entry name" value="Ceramide-binding_SVF1"/>
</dbReference>
<feature type="region of interest" description="Disordered" evidence="4">
    <location>
        <begin position="205"/>
        <end position="315"/>
    </location>
</feature>
<dbReference type="Pfam" id="PF08622">
    <property type="entry name" value="Svf1"/>
    <property type="match status" value="1"/>
</dbReference>